<accession>A0ABT0H2Z7</accession>
<evidence type="ECO:0000313" key="3">
    <source>
        <dbReference type="Proteomes" id="UP001431221"/>
    </source>
</evidence>
<dbReference type="EMBL" id="JALNMJ010000040">
    <property type="protein sequence ID" value="MCK7616059.1"/>
    <property type="molecule type" value="Genomic_DNA"/>
</dbReference>
<name>A0ABT0H2Z7_9HYPH</name>
<proteinExistence type="predicted"/>
<dbReference type="Proteomes" id="UP001431221">
    <property type="component" value="Unassembled WGS sequence"/>
</dbReference>
<keyword evidence="3" id="KW-1185">Reference proteome</keyword>
<dbReference type="RefSeq" id="WP_248160014.1">
    <property type="nucleotide sequence ID" value="NZ_JALNMJ010000040.1"/>
</dbReference>
<evidence type="ECO:0000259" key="1">
    <source>
        <dbReference type="Pfam" id="PF06527"/>
    </source>
</evidence>
<sequence length="341" mass="37008">MTAAGGRGLEIGIGARYRDVISHRWPVIVAPQSEELLSSWLHRLAIANGVAPRDFARVLGPASGPGSGLWSASLDLRLPTPVAACLLTHTGVSRQKLVAMSLTRSAWRPLLLPLRSRGRRGRSTWLQYCPCCLAEDAQPYFRRRWRLSTGISCPDHGCGLRDRCRSCGSGIAASGQPDLVPQHLCVRCGADLRRAPKVAVSAAARRIERCIDDICRLEAVTGRLTGKLGGSPLLQRLPAIAGLAPTSTLSGLSASARRRCFEQLARTPCTWLTAGDDGVAVHWRRLILAAGGTSALMGQFVEALERDRHLQASPPRRAPKVDLPALLAAYRDIRERPPRPR</sequence>
<organism evidence="2 3">
    <name type="scientific">Roseibium sediminicola</name>
    <dbReference type="NCBI Taxonomy" id="2933272"/>
    <lineage>
        <taxon>Bacteria</taxon>
        <taxon>Pseudomonadati</taxon>
        <taxon>Pseudomonadota</taxon>
        <taxon>Alphaproteobacteria</taxon>
        <taxon>Hyphomicrobiales</taxon>
        <taxon>Stappiaceae</taxon>
        <taxon>Roseibium</taxon>
    </lineage>
</organism>
<reference evidence="2" key="1">
    <citation type="submission" date="2022-04" db="EMBL/GenBank/DDBJ databases">
        <title>Roseibium sp. CAU 1639 isolated from mud.</title>
        <authorList>
            <person name="Kim W."/>
        </authorList>
    </citation>
    <scope>NUCLEOTIDE SEQUENCE</scope>
    <source>
        <strain evidence="2">CAU 1639</strain>
    </source>
</reference>
<gene>
    <name evidence="2" type="ORF">M0H32_28230</name>
</gene>
<comment type="caution">
    <text evidence="2">The sequence shown here is derived from an EMBL/GenBank/DDBJ whole genome shotgun (WGS) entry which is preliminary data.</text>
</comment>
<feature type="domain" description="TniQ" evidence="1">
    <location>
        <begin position="26"/>
        <end position="160"/>
    </location>
</feature>
<protein>
    <submittedName>
        <fullName evidence="2">TniQ family protein</fullName>
    </submittedName>
</protein>
<dbReference type="InterPro" id="IPR009492">
    <property type="entry name" value="TniQ"/>
</dbReference>
<dbReference type="Pfam" id="PF06527">
    <property type="entry name" value="TniQ"/>
    <property type="match status" value="1"/>
</dbReference>
<evidence type="ECO:0000313" key="2">
    <source>
        <dbReference type="EMBL" id="MCK7616059.1"/>
    </source>
</evidence>